<evidence type="ECO:0000259" key="1">
    <source>
        <dbReference type="Pfam" id="PF01037"/>
    </source>
</evidence>
<organism evidence="2">
    <name type="scientific">freshwater metagenome</name>
    <dbReference type="NCBI Taxonomy" id="449393"/>
    <lineage>
        <taxon>unclassified sequences</taxon>
        <taxon>metagenomes</taxon>
        <taxon>ecological metagenomes</taxon>
    </lineage>
</organism>
<dbReference type="InterPro" id="IPR019887">
    <property type="entry name" value="Tscrpt_reg_AsnC/Lrp_C"/>
</dbReference>
<dbReference type="Pfam" id="PF01037">
    <property type="entry name" value="AsnC_trans_reg"/>
    <property type="match status" value="1"/>
</dbReference>
<reference evidence="2" key="1">
    <citation type="submission" date="2020-05" db="EMBL/GenBank/DDBJ databases">
        <authorList>
            <person name="Chiriac C."/>
            <person name="Salcher M."/>
            <person name="Ghai R."/>
            <person name="Kavagutti S V."/>
        </authorList>
    </citation>
    <scope>NUCLEOTIDE SEQUENCE</scope>
</reference>
<proteinExistence type="predicted"/>
<feature type="domain" description="Transcription regulator AsnC/Lrp ligand binding" evidence="1">
    <location>
        <begin position="2"/>
        <end position="44"/>
    </location>
</feature>
<dbReference type="InterPro" id="IPR011008">
    <property type="entry name" value="Dimeric_a/b-barrel"/>
</dbReference>
<evidence type="ECO:0000313" key="2">
    <source>
        <dbReference type="EMBL" id="CAB4823099.1"/>
    </source>
</evidence>
<protein>
    <submittedName>
        <fullName evidence="2">Unannotated protein</fullName>
    </submittedName>
</protein>
<sequence length="48" mass="5344">MYVTGPADYTIIVECEGAEGLDMFIRWLKAEAGVARTESKFVLRPIPV</sequence>
<dbReference type="Gene3D" id="3.30.70.920">
    <property type="match status" value="1"/>
</dbReference>
<name>A0A6J6ZN23_9ZZZZ</name>
<dbReference type="SUPFAM" id="SSF54909">
    <property type="entry name" value="Dimeric alpha+beta barrel"/>
    <property type="match status" value="1"/>
</dbReference>
<accession>A0A6J6ZN23</accession>
<dbReference type="EMBL" id="CAFAAV010000110">
    <property type="protein sequence ID" value="CAB4823099.1"/>
    <property type="molecule type" value="Genomic_DNA"/>
</dbReference>
<gene>
    <name evidence="2" type="ORF">UFOPK3099_01504</name>
</gene>
<dbReference type="AlphaFoldDB" id="A0A6J6ZN23"/>